<dbReference type="PANTHER" id="PTHR46093">
    <property type="entry name" value="ACYL-COA-BINDING DOMAIN-CONTAINING PROTEIN 5"/>
    <property type="match status" value="1"/>
</dbReference>
<keyword evidence="2" id="KW-0677">Repeat</keyword>
<evidence type="ECO:0000256" key="1">
    <source>
        <dbReference type="ARBA" id="ARBA00022441"/>
    </source>
</evidence>
<dbReference type="EMBL" id="JAQMWT010000055">
    <property type="protein sequence ID" value="KAJ8612220.1"/>
    <property type="molecule type" value="Genomic_DNA"/>
</dbReference>
<name>A0AAD7UM22_9STRA</name>
<evidence type="ECO:0000313" key="5">
    <source>
        <dbReference type="Proteomes" id="UP001230188"/>
    </source>
</evidence>
<protein>
    <recommendedName>
        <fullName evidence="6">Galactose oxidase</fullName>
    </recommendedName>
</protein>
<dbReference type="SUPFAM" id="SSF117281">
    <property type="entry name" value="Kelch motif"/>
    <property type="match status" value="1"/>
</dbReference>
<evidence type="ECO:0000256" key="2">
    <source>
        <dbReference type="ARBA" id="ARBA00022737"/>
    </source>
</evidence>
<proteinExistence type="predicted"/>
<evidence type="ECO:0000313" key="4">
    <source>
        <dbReference type="EMBL" id="KAJ8612220.1"/>
    </source>
</evidence>
<dbReference type="AlphaFoldDB" id="A0AAD7UM22"/>
<evidence type="ECO:0000256" key="3">
    <source>
        <dbReference type="SAM" id="MobiDB-lite"/>
    </source>
</evidence>
<feature type="region of interest" description="Disordered" evidence="3">
    <location>
        <begin position="1"/>
        <end position="24"/>
    </location>
</feature>
<keyword evidence="1" id="KW-0880">Kelch repeat</keyword>
<dbReference type="PANTHER" id="PTHR46093:SF18">
    <property type="entry name" value="FIBRONECTIN TYPE-III DOMAIN-CONTAINING PROTEIN"/>
    <property type="match status" value="1"/>
</dbReference>
<comment type="caution">
    <text evidence="4">The sequence shown here is derived from an EMBL/GenBank/DDBJ whole genome shotgun (WGS) entry which is preliminary data.</text>
</comment>
<dbReference type="Proteomes" id="UP001230188">
    <property type="component" value="Unassembled WGS sequence"/>
</dbReference>
<sequence>MGSASGVRWSAAGGATISPPRSGHTAAVDAQGTVWLFGGYAEDGERRVTNDVWKLDGESWERVVLEGGGPGPRLCSASCIVGSRFLLFAGWDPQETGTGGVILDDVWALDLENLAWEKLGTVPRGPVSRHVAVATPRGVVLHTFRCLESVLVFDGNEWTEQPTAGEAPSSRGLHSAALVGDEVVVFGGADKAGDMRADAWGLDTRTWTWRRLAGDSDGPTPRAGSCASSYGTTFLVCCGAERGATGGLVPRSDAWALDVQTGKWTLLIDDPTALRPRNAATLSGPLRHRKSDDDTLVFALHGGWHPFVETFDDTHFLEI</sequence>
<dbReference type="Pfam" id="PF24681">
    <property type="entry name" value="Kelch_KLHDC2_KLHL20_DRC7"/>
    <property type="match status" value="2"/>
</dbReference>
<dbReference type="Gene3D" id="2.120.10.80">
    <property type="entry name" value="Kelch-type beta propeller"/>
    <property type="match status" value="2"/>
</dbReference>
<gene>
    <name evidence="4" type="ORF">CTAYLR_002917</name>
</gene>
<evidence type="ECO:0008006" key="6">
    <source>
        <dbReference type="Google" id="ProtNLM"/>
    </source>
</evidence>
<dbReference type="InterPro" id="IPR015915">
    <property type="entry name" value="Kelch-typ_b-propeller"/>
</dbReference>
<reference evidence="4" key="1">
    <citation type="submission" date="2023-01" db="EMBL/GenBank/DDBJ databases">
        <title>Metagenome sequencing of chrysophaentin producing Chrysophaeum taylorii.</title>
        <authorList>
            <person name="Davison J."/>
            <person name="Bewley C."/>
        </authorList>
    </citation>
    <scope>NUCLEOTIDE SEQUENCE</scope>
    <source>
        <strain evidence="4">NIES-1699</strain>
    </source>
</reference>
<accession>A0AAD7UM22</accession>
<organism evidence="4 5">
    <name type="scientific">Chrysophaeum taylorii</name>
    <dbReference type="NCBI Taxonomy" id="2483200"/>
    <lineage>
        <taxon>Eukaryota</taxon>
        <taxon>Sar</taxon>
        <taxon>Stramenopiles</taxon>
        <taxon>Ochrophyta</taxon>
        <taxon>Pelagophyceae</taxon>
        <taxon>Pelagomonadales</taxon>
        <taxon>Pelagomonadaceae</taxon>
        <taxon>Chrysophaeum</taxon>
    </lineage>
</organism>
<keyword evidence="5" id="KW-1185">Reference proteome</keyword>